<keyword evidence="4" id="KW-0812">Transmembrane</keyword>
<feature type="domain" description="T-SNARE coiled-coil homology" evidence="10">
    <location>
        <begin position="280"/>
        <end position="347"/>
    </location>
</feature>
<evidence type="ECO:0000313" key="12">
    <source>
        <dbReference type="Proteomes" id="UP001174694"/>
    </source>
</evidence>
<keyword evidence="8" id="KW-0472">Membrane</keyword>
<reference evidence="11" key="1">
    <citation type="submission" date="2022-07" db="EMBL/GenBank/DDBJ databases">
        <title>Fungi with potential for degradation of polypropylene.</title>
        <authorList>
            <person name="Gostincar C."/>
        </authorList>
    </citation>
    <scope>NUCLEOTIDE SEQUENCE</scope>
    <source>
        <strain evidence="11">EXF-13308</strain>
    </source>
</reference>
<evidence type="ECO:0000256" key="1">
    <source>
        <dbReference type="ARBA" id="ARBA00004211"/>
    </source>
</evidence>
<comment type="caution">
    <text evidence="11">The sequence shown here is derived from an EMBL/GenBank/DDBJ whole genome shotgun (WGS) entry which is preliminary data.</text>
</comment>
<dbReference type="CDD" id="cd15850">
    <property type="entry name" value="SNARE_syntaxin18"/>
    <property type="match status" value="1"/>
</dbReference>
<dbReference type="GO" id="GO:0015031">
    <property type="term" value="P:protein transport"/>
    <property type="evidence" value="ECO:0007669"/>
    <property type="project" value="UniProtKB-KW"/>
</dbReference>
<dbReference type="Gene3D" id="1.20.5.110">
    <property type="match status" value="1"/>
</dbReference>
<evidence type="ECO:0000259" key="10">
    <source>
        <dbReference type="SMART" id="SM00397"/>
    </source>
</evidence>
<evidence type="ECO:0000256" key="7">
    <source>
        <dbReference type="ARBA" id="ARBA00023054"/>
    </source>
</evidence>
<comment type="similarity">
    <text evidence="2">Belongs to the syntaxin family.</text>
</comment>
<keyword evidence="7" id="KW-0175">Coiled coil</keyword>
<feature type="region of interest" description="Disordered" evidence="9">
    <location>
        <begin position="227"/>
        <end position="265"/>
    </location>
</feature>
<dbReference type="GO" id="GO:0005783">
    <property type="term" value="C:endoplasmic reticulum"/>
    <property type="evidence" value="ECO:0007669"/>
    <property type="project" value="TreeGrafter"/>
</dbReference>
<evidence type="ECO:0000256" key="4">
    <source>
        <dbReference type="ARBA" id="ARBA00022692"/>
    </source>
</evidence>
<accession>A0AA38VV07</accession>
<dbReference type="GO" id="GO:0006890">
    <property type="term" value="P:retrograde vesicle-mediated transport, Golgi to endoplasmic reticulum"/>
    <property type="evidence" value="ECO:0007669"/>
    <property type="project" value="TreeGrafter"/>
</dbReference>
<dbReference type="GO" id="GO:0031201">
    <property type="term" value="C:SNARE complex"/>
    <property type="evidence" value="ECO:0007669"/>
    <property type="project" value="TreeGrafter"/>
</dbReference>
<gene>
    <name evidence="11" type="ORF">NKR23_g4636</name>
</gene>
<name>A0AA38VV07_9PEZI</name>
<evidence type="ECO:0000256" key="9">
    <source>
        <dbReference type="SAM" id="MobiDB-lite"/>
    </source>
</evidence>
<proteinExistence type="inferred from homology"/>
<evidence type="ECO:0000256" key="8">
    <source>
        <dbReference type="ARBA" id="ARBA00023136"/>
    </source>
</evidence>
<evidence type="ECO:0000256" key="3">
    <source>
        <dbReference type="ARBA" id="ARBA00022448"/>
    </source>
</evidence>
<dbReference type="AlphaFoldDB" id="A0AA38VV07"/>
<keyword evidence="3" id="KW-0813">Transport</keyword>
<keyword evidence="12" id="KW-1185">Reference proteome</keyword>
<feature type="region of interest" description="Disordered" evidence="9">
    <location>
        <begin position="66"/>
        <end position="87"/>
    </location>
</feature>
<protein>
    <submittedName>
        <fullName evidence="11">Snare-complex protein syntaxin-18 N-terminus-domain-containing protein</fullName>
    </submittedName>
</protein>
<evidence type="ECO:0000256" key="5">
    <source>
        <dbReference type="ARBA" id="ARBA00022927"/>
    </source>
</evidence>
<organism evidence="11 12">
    <name type="scientific">Pleurostoma richardsiae</name>
    <dbReference type="NCBI Taxonomy" id="41990"/>
    <lineage>
        <taxon>Eukaryota</taxon>
        <taxon>Fungi</taxon>
        <taxon>Dikarya</taxon>
        <taxon>Ascomycota</taxon>
        <taxon>Pezizomycotina</taxon>
        <taxon>Sordariomycetes</taxon>
        <taxon>Sordariomycetidae</taxon>
        <taxon>Calosphaeriales</taxon>
        <taxon>Pleurostomataceae</taxon>
        <taxon>Pleurostoma</taxon>
    </lineage>
</organism>
<dbReference type="InterPro" id="IPR000727">
    <property type="entry name" value="T_SNARE_dom"/>
</dbReference>
<dbReference type="Proteomes" id="UP001174694">
    <property type="component" value="Unassembled WGS sequence"/>
</dbReference>
<dbReference type="Pfam" id="PF10496">
    <property type="entry name" value="Syntaxin-18_N"/>
    <property type="match status" value="1"/>
</dbReference>
<keyword evidence="5" id="KW-0653">Protein transport</keyword>
<comment type="subcellular location">
    <subcellularLocation>
        <location evidence="1">Membrane</location>
        <topology evidence="1">Single-pass type IV membrane protein</topology>
    </subcellularLocation>
</comment>
<dbReference type="EMBL" id="JANBVO010000011">
    <property type="protein sequence ID" value="KAJ9148938.1"/>
    <property type="molecule type" value="Genomic_DNA"/>
</dbReference>
<keyword evidence="6" id="KW-1133">Transmembrane helix</keyword>
<evidence type="ECO:0000256" key="6">
    <source>
        <dbReference type="ARBA" id="ARBA00022989"/>
    </source>
</evidence>
<sequence>MSDLTPAFDELLKGRGAPSTKRSFSVEEVEEFLKKAYSINSDITSLHTQLLSLRQAYLSTAAPRKTHLNTRKAAQPSGPQQHPTYLTDRDREEIDAQAKSMLRELNASIRILDHEEAQRKAAAKAAIRQKYGRGIGAALGSWAAGGGGVGGGKSAEHAAAEDGELQVEAHRESVLWFLRQRLQDAVATQQGMMEARLTREMEKSQSVLAKARGTHVPAGGMSSSFTEFGEGSAVAPPPQVPGGASGFSTGAHGALPEEGAARTGGYGDLTAEQLQMFEKDNQDMLKYYESTLDKVRTAEKSLVEISELQTMLVNNLTMQSAHIDQLVADSFNTTENVGGGNKQLKKATQRASPARYTFFAASGLCLFLIVWDLLI</sequence>
<dbReference type="PANTHER" id="PTHR15959:SF0">
    <property type="entry name" value="SYNTAXIN-18"/>
    <property type="match status" value="1"/>
</dbReference>
<dbReference type="PANTHER" id="PTHR15959">
    <property type="entry name" value="SYNTAXIN-18"/>
    <property type="match status" value="1"/>
</dbReference>
<dbReference type="SMART" id="SM00397">
    <property type="entry name" value="t_SNARE"/>
    <property type="match status" value="1"/>
</dbReference>
<evidence type="ECO:0000256" key="2">
    <source>
        <dbReference type="ARBA" id="ARBA00009063"/>
    </source>
</evidence>
<dbReference type="InterPro" id="IPR019529">
    <property type="entry name" value="Syntaxin-18_N"/>
</dbReference>
<evidence type="ECO:0000313" key="11">
    <source>
        <dbReference type="EMBL" id="KAJ9148938.1"/>
    </source>
</evidence>